<evidence type="ECO:0000313" key="2">
    <source>
        <dbReference type="Proteomes" id="UP000789901"/>
    </source>
</evidence>
<comment type="caution">
    <text evidence="1">The sequence shown here is derived from an EMBL/GenBank/DDBJ whole genome shotgun (WGS) entry which is preliminary data.</text>
</comment>
<name>A0ABN7WLI1_GIGMA</name>
<accession>A0ABN7WLI1</accession>
<keyword evidence="2" id="KW-1185">Reference proteome</keyword>
<feature type="non-terminal residue" evidence="1">
    <location>
        <position position="1"/>
    </location>
</feature>
<sequence>TSNLQYDLNLISLLNPYLPFPFYNPLQAFSAFSHLYSTSNISEQTSQATKLTIPTIGDFLKQVDKNEGTNNYYQMF</sequence>
<proteinExistence type="predicted"/>
<organism evidence="1 2">
    <name type="scientific">Gigaspora margarita</name>
    <dbReference type="NCBI Taxonomy" id="4874"/>
    <lineage>
        <taxon>Eukaryota</taxon>
        <taxon>Fungi</taxon>
        <taxon>Fungi incertae sedis</taxon>
        <taxon>Mucoromycota</taxon>
        <taxon>Glomeromycotina</taxon>
        <taxon>Glomeromycetes</taxon>
        <taxon>Diversisporales</taxon>
        <taxon>Gigasporaceae</taxon>
        <taxon>Gigaspora</taxon>
    </lineage>
</organism>
<protein>
    <submittedName>
        <fullName evidence="1">21797_t:CDS:1</fullName>
    </submittedName>
</protein>
<dbReference type="EMBL" id="CAJVQB010051062">
    <property type="protein sequence ID" value="CAG8835232.1"/>
    <property type="molecule type" value="Genomic_DNA"/>
</dbReference>
<evidence type="ECO:0000313" key="1">
    <source>
        <dbReference type="EMBL" id="CAG8835232.1"/>
    </source>
</evidence>
<gene>
    <name evidence="1" type="ORF">GMARGA_LOCUS32468</name>
</gene>
<dbReference type="Proteomes" id="UP000789901">
    <property type="component" value="Unassembled WGS sequence"/>
</dbReference>
<reference evidence="1 2" key="1">
    <citation type="submission" date="2021-06" db="EMBL/GenBank/DDBJ databases">
        <authorList>
            <person name="Kallberg Y."/>
            <person name="Tangrot J."/>
            <person name="Rosling A."/>
        </authorList>
    </citation>
    <scope>NUCLEOTIDE SEQUENCE [LARGE SCALE GENOMIC DNA]</scope>
    <source>
        <strain evidence="1 2">120-4 pot B 10/14</strain>
    </source>
</reference>